<sequence>MILTGTILLRIAGRKSISQMNVAQTVIIFAVGSIIIQPFIYHDVFRTIVAASVFVLILIIMEFLQIKFNFFERFLTGTSIILIEDGELQVNNLKKLRFSVDELEMHLRQKGVSSIHDVKMATLESNGMIGYELKDYAKPLTVGDFEKMLPMLVLKHTEQPPGPIFQEVEQKKSNHDNQEKLN</sequence>
<dbReference type="Proteomes" id="UP000255326">
    <property type="component" value="Unassembled WGS sequence"/>
</dbReference>
<reference evidence="9 10" key="1">
    <citation type="submission" date="2018-07" db="EMBL/GenBank/DDBJ databases">
        <title>Genomic Encyclopedia of Type Strains, Phase IV (KMG-IV): sequencing the most valuable type-strain genomes for metagenomic binning, comparative biology and taxonomic classification.</title>
        <authorList>
            <person name="Goeker M."/>
        </authorList>
    </citation>
    <scope>NUCLEOTIDE SEQUENCE [LARGE SCALE GENOMIC DNA]</scope>
    <source>
        <strain evidence="9 10">DSM 25281</strain>
    </source>
</reference>
<evidence type="ECO:0000256" key="7">
    <source>
        <dbReference type="SAM" id="Phobius"/>
    </source>
</evidence>
<evidence type="ECO:0000256" key="3">
    <source>
        <dbReference type="ARBA" id="ARBA00022475"/>
    </source>
</evidence>
<dbReference type="InterPro" id="IPR007353">
    <property type="entry name" value="DUF421"/>
</dbReference>
<accession>A0A370GHL3</accession>
<comment type="similarity">
    <text evidence="2">Belongs to the UPF0702 family.</text>
</comment>
<dbReference type="PANTHER" id="PTHR34582">
    <property type="entry name" value="UPF0702 TRANSMEMBRANE PROTEIN YCAP"/>
    <property type="match status" value="1"/>
</dbReference>
<comment type="subcellular location">
    <subcellularLocation>
        <location evidence="1">Cell membrane</location>
        <topology evidence="1">Multi-pass membrane protein</topology>
    </subcellularLocation>
</comment>
<keyword evidence="10" id="KW-1185">Reference proteome</keyword>
<dbReference type="GO" id="GO:0005886">
    <property type="term" value="C:plasma membrane"/>
    <property type="evidence" value="ECO:0007669"/>
    <property type="project" value="UniProtKB-SubCell"/>
</dbReference>
<keyword evidence="4 7" id="KW-0812">Transmembrane</keyword>
<dbReference type="AlphaFoldDB" id="A0A370GHL3"/>
<feature type="domain" description="YetF C-terminal" evidence="8">
    <location>
        <begin position="67"/>
        <end position="145"/>
    </location>
</feature>
<evidence type="ECO:0000256" key="2">
    <source>
        <dbReference type="ARBA" id="ARBA00006448"/>
    </source>
</evidence>
<keyword evidence="3" id="KW-1003">Cell membrane</keyword>
<dbReference type="EMBL" id="QQAY01000004">
    <property type="protein sequence ID" value="RDI43137.1"/>
    <property type="molecule type" value="Genomic_DNA"/>
</dbReference>
<proteinExistence type="inferred from homology"/>
<dbReference type="InterPro" id="IPR023090">
    <property type="entry name" value="UPF0702_alpha/beta_dom_sf"/>
</dbReference>
<gene>
    <name evidence="9" type="ORF">DFR59_104189</name>
</gene>
<name>A0A370GHL3_9BACI</name>
<keyword evidence="5 7" id="KW-1133">Transmembrane helix</keyword>
<comment type="caution">
    <text evidence="9">The sequence shown here is derived from an EMBL/GenBank/DDBJ whole genome shotgun (WGS) entry which is preliminary data.</text>
</comment>
<feature type="transmembrane region" description="Helical" evidence="7">
    <location>
        <begin position="47"/>
        <end position="64"/>
    </location>
</feature>
<evidence type="ECO:0000313" key="10">
    <source>
        <dbReference type="Proteomes" id="UP000255326"/>
    </source>
</evidence>
<evidence type="ECO:0000256" key="1">
    <source>
        <dbReference type="ARBA" id="ARBA00004651"/>
    </source>
</evidence>
<keyword evidence="6 7" id="KW-0472">Membrane</keyword>
<dbReference type="Gene3D" id="3.30.240.20">
    <property type="entry name" value="bsu07140 like domains"/>
    <property type="match status" value="1"/>
</dbReference>
<dbReference type="Pfam" id="PF04239">
    <property type="entry name" value="DUF421"/>
    <property type="match status" value="1"/>
</dbReference>
<evidence type="ECO:0000256" key="4">
    <source>
        <dbReference type="ARBA" id="ARBA00022692"/>
    </source>
</evidence>
<dbReference type="PANTHER" id="PTHR34582:SF2">
    <property type="entry name" value="UPF0702 TRANSMEMBRANE PROTEIN YDFR"/>
    <property type="match status" value="1"/>
</dbReference>
<organism evidence="9 10">
    <name type="scientific">Falsibacillus pallidus</name>
    <dbReference type="NCBI Taxonomy" id="493781"/>
    <lineage>
        <taxon>Bacteria</taxon>
        <taxon>Bacillati</taxon>
        <taxon>Bacillota</taxon>
        <taxon>Bacilli</taxon>
        <taxon>Bacillales</taxon>
        <taxon>Bacillaceae</taxon>
        <taxon>Falsibacillus</taxon>
    </lineage>
</organism>
<protein>
    <submittedName>
        <fullName evidence="9">Uncharacterized membrane protein YcaP (DUF421 family)</fullName>
    </submittedName>
</protein>
<evidence type="ECO:0000313" key="9">
    <source>
        <dbReference type="EMBL" id="RDI43137.1"/>
    </source>
</evidence>
<evidence type="ECO:0000256" key="5">
    <source>
        <dbReference type="ARBA" id="ARBA00022989"/>
    </source>
</evidence>
<feature type="transmembrane region" description="Helical" evidence="7">
    <location>
        <begin position="21"/>
        <end position="41"/>
    </location>
</feature>
<evidence type="ECO:0000259" key="8">
    <source>
        <dbReference type="Pfam" id="PF04239"/>
    </source>
</evidence>
<evidence type="ECO:0000256" key="6">
    <source>
        <dbReference type="ARBA" id="ARBA00023136"/>
    </source>
</evidence>